<dbReference type="Proteomes" id="UP000807504">
    <property type="component" value="Unassembled WGS sequence"/>
</dbReference>
<evidence type="ECO:0000313" key="7">
    <source>
        <dbReference type="EMBL" id="KAF8796650.1"/>
    </source>
</evidence>
<dbReference type="InterPro" id="IPR013098">
    <property type="entry name" value="Ig_I-set"/>
</dbReference>
<dbReference type="Gene3D" id="2.60.40.10">
    <property type="entry name" value="Immunoglobulins"/>
    <property type="match status" value="4"/>
</dbReference>
<feature type="domain" description="Ig-like" evidence="6">
    <location>
        <begin position="37"/>
        <end position="127"/>
    </location>
</feature>
<dbReference type="SMART" id="SM00409">
    <property type="entry name" value="IG"/>
    <property type="match status" value="3"/>
</dbReference>
<keyword evidence="8" id="KW-1185">Reference proteome</keyword>
<keyword evidence="2" id="KW-0677">Repeat</keyword>
<reference evidence="7" key="1">
    <citation type="journal article" date="2020" name="bioRxiv">
        <title>Chromosome-level reference genome of the European wasp spider Argiope bruennichi: a resource for studies on range expansion and evolutionary adaptation.</title>
        <authorList>
            <person name="Sheffer M.M."/>
            <person name="Hoppe A."/>
            <person name="Krehenwinkel H."/>
            <person name="Uhl G."/>
            <person name="Kuss A.W."/>
            <person name="Jensen L."/>
            <person name="Jensen C."/>
            <person name="Gillespie R.G."/>
            <person name="Hoff K.J."/>
            <person name="Prost S."/>
        </authorList>
    </citation>
    <scope>NUCLEOTIDE SEQUENCE</scope>
</reference>
<dbReference type="PROSITE" id="PS50835">
    <property type="entry name" value="IG_LIKE"/>
    <property type="match status" value="3"/>
</dbReference>
<dbReference type="InterPro" id="IPR003599">
    <property type="entry name" value="Ig_sub"/>
</dbReference>
<protein>
    <submittedName>
        <fullName evidence="7">Down syndrome cell adhesion molecule-like</fullName>
    </submittedName>
</protein>
<dbReference type="InterPro" id="IPR003598">
    <property type="entry name" value="Ig_sub2"/>
</dbReference>
<dbReference type="InterPro" id="IPR051170">
    <property type="entry name" value="Neural/epithelial_adhesion"/>
</dbReference>
<keyword evidence="1" id="KW-0732">Signal</keyword>
<dbReference type="FunFam" id="2.60.40.10:FF:001049">
    <property type="entry name" value="Down syndrome cell adhesion molecule-like protein Dscam2"/>
    <property type="match status" value="1"/>
</dbReference>
<dbReference type="PANTHER" id="PTHR12231:SF253">
    <property type="entry name" value="DPR-INTERACTING PROTEIN ETA, ISOFORM B-RELATED"/>
    <property type="match status" value="1"/>
</dbReference>
<evidence type="ECO:0000256" key="2">
    <source>
        <dbReference type="ARBA" id="ARBA00022737"/>
    </source>
</evidence>
<feature type="domain" description="Ig-like" evidence="6">
    <location>
        <begin position="299"/>
        <end position="389"/>
    </location>
</feature>
<evidence type="ECO:0000256" key="3">
    <source>
        <dbReference type="ARBA" id="ARBA00023157"/>
    </source>
</evidence>
<reference evidence="7" key="2">
    <citation type="submission" date="2020-06" db="EMBL/GenBank/DDBJ databases">
        <authorList>
            <person name="Sheffer M."/>
        </authorList>
    </citation>
    <scope>NUCLEOTIDE SEQUENCE</scope>
</reference>
<dbReference type="EMBL" id="JABXBU010000001">
    <property type="protein sequence ID" value="KAF8796650.1"/>
    <property type="molecule type" value="Genomic_DNA"/>
</dbReference>
<dbReference type="SUPFAM" id="SSF48726">
    <property type="entry name" value="Immunoglobulin"/>
    <property type="match status" value="4"/>
</dbReference>
<evidence type="ECO:0000256" key="1">
    <source>
        <dbReference type="ARBA" id="ARBA00022729"/>
    </source>
</evidence>
<dbReference type="Pfam" id="PF07679">
    <property type="entry name" value="I-set"/>
    <property type="match status" value="1"/>
</dbReference>
<dbReference type="InterPro" id="IPR036179">
    <property type="entry name" value="Ig-like_dom_sf"/>
</dbReference>
<dbReference type="Pfam" id="PF13927">
    <property type="entry name" value="Ig_3"/>
    <property type="match status" value="1"/>
</dbReference>
<evidence type="ECO:0000256" key="5">
    <source>
        <dbReference type="SAM" id="MobiDB-lite"/>
    </source>
</evidence>
<name>A0A8T0G3L2_ARGBR</name>
<gene>
    <name evidence="7" type="ORF">HNY73_001000</name>
</gene>
<dbReference type="SMART" id="SM00408">
    <property type="entry name" value="IGc2"/>
    <property type="match status" value="2"/>
</dbReference>
<evidence type="ECO:0000259" key="6">
    <source>
        <dbReference type="PROSITE" id="PS50835"/>
    </source>
</evidence>
<accession>A0A8T0G3L2</accession>
<dbReference type="FunFam" id="2.60.40.10:FF:000324">
    <property type="entry name" value="Down syndrome cell adhesion molecule, isoform D"/>
    <property type="match status" value="1"/>
</dbReference>
<dbReference type="InterPro" id="IPR007110">
    <property type="entry name" value="Ig-like_dom"/>
</dbReference>
<keyword evidence="3" id="KW-1015">Disulfide bond</keyword>
<sequence length="519" mass="58271">MIIKRRGYEMIPLWFIILVFLAVLVLGDRSNRRFRGPNFVHEPLETVEFSNSTGAVISCSAQGYPEPSIRWERRDGTPVSTIPGIRQIRPDNSLTVRSNWGVLTPRARSRVRIFQCNSMASCSRSVRSFPRLIYDEEIERLRKLLEDVSSDEETIEEETEDSDNEDVFSEHQSESEEECRSSDDETTVLQQSYEVHVSDHFVIRGSTAVLQCQSPPAVRPFIKVMLWLREDGVSIGSPGTIGDKFNILPTGELLVKNVVPSDTLIGYQCQVHHRLIGESKLSSTSGKIIIREPHSSLPPTITESRPIVRAREGERVFLPCVGQGYPTPSYRWGRRDGDRITSFHLGERILQKDGILIIQQAAIQDTGVYVCELNNSVGQDKAETKLLVSAPLSAKIDPESQTVDVGKMATLSCRVMGHPVHSVVWLKNGSPLVANGPIKLVSRDILQINPIRREDSGMYQCFVSNDQEVVQGSAELFVAGKICSQFLVLVISLLQSKIRQLMYILLITRRLTVLNCSFH</sequence>
<keyword evidence="4" id="KW-0393">Immunoglobulin domain</keyword>
<feature type="region of interest" description="Disordered" evidence="5">
    <location>
        <begin position="149"/>
        <end position="185"/>
    </location>
</feature>
<proteinExistence type="predicted"/>
<organism evidence="7 8">
    <name type="scientific">Argiope bruennichi</name>
    <name type="common">Wasp spider</name>
    <name type="synonym">Aranea bruennichi</name>
    <dbReference type="NCBI Taxonomy" id="94029"/>
    <lineage>
        <taxon>Eukaryota</taxon>
        <taxon>Metazoa</taxon>
        <taxon>Ecdysozoa</taxon>
        <taxon>Arthropoda</taxon>
        <taxon>Chelicerata</taxon>
        <taxon>Arachnida</taxon>
        <taxon>Araneae</taxon>
        <taxon>Araneomorphae</taxon>
        <taxon>Entelegynae</taxon>
        <taxon>Araneoidea</taxon>
        <taxon>Araneidae</taxon>
        <taxon>Argiope</taxon>
    </lineage>
</organism>
<dbReference type="InterPro" id="IPR013783">
    <property type="entry name" value="Ig-like_fold"/>
</dbReference>
<dbReference type="AlphaFoldDB" id="A0A8T0G3L2"/>
<evidence type="ECO:0000313" key="8">
    <source>
        <dbReference type="Proteomes" id="UP000807504"/>
    </source>
</evidence>
<feature type="domain" description="Ig-like" evidence="6">
    <location>
        <begin position="391"/>
        <end position="477"/>
    </location>
</feature>
<feature type="compositionally biased region" description="Acidic residues" evidence="5">
    <location>
        <begin position="149"/>
        <end position="167"/>
    </location>
</feature>
<evidence type="ECO:0000256" key="4">
    <source>
        <dbReference type="ARBA" id="ARBA00023319"/>
    </source>
</evidence>
<comment type="caution">
    <text evidence="7">The sequence shown here is derived from an EMBL/GenBank/DDBJ whole genome shotgun (WGS) entry which is preliminary data.</text>
</comment>
<feature type="compositionally biased region" description="Basic and acidic residues" evidence="5">
    <location>
        <begin position="168"/>
        <end position="183"/>
    </location>
</feature>
<dbReference type="PANTHER" id="PTHR12231">
    <property type="entry name" value="CTX-RELATED TYPE I TRANSMEMBRANE PROTEIN"/>
    <property type="match status" value="1"/>
</dbReference>